<evidence type="ECO:0000256" key="6">
    <source>
        <dbReference type="ARBA" id="ARBA00023242"/>
    </source>
</evidence>
<gene>
    <name evidence="13" type="ORF">NKR23_g2573</name>
</gene>
<feature type="coiled-coil region" evidence="9">
    <location>
        <begin position="1126"/>
        <end position="1173"/>
    </location>
</feature>
<dbReference type="SUPFAM" id="SSF55486">
    <property type="entry name" value="Metalloproteases ('zincins'), catalytic domain"/>
    <property type="match status" value="1"/>
</dbReference>
<dbReference type="GO" id="GO:0000976">
    <property type="term" value="F:transcription cis-regulatory region binding"/>
    <property type="evidence" value="ECO:0007669"/>
    <property type="project" value="TreeGrafter"/>
</dbReference>
<evidence type="ECO:0000256" key="1">
    <source>
        <dbReference type="ARBA" id="ARBA00004123"/>
    </source>
</evidence>
<evidence type="ECO:0000313" key="14">
    <source>
        <dbReference type="Proteomes" id="UP001174694"/>
    </source>
</evidence>
<dbReference type="Pfam" id="PF25316">
    <property type="entry name" value="TAF2_3rd"/>
    <property type="match status" value="1"/>
</dbReference>
<feature type="compositionally biased region" description="Polar residues" evidence="10">
    <location>
        <begin position="1408"/>
        <end position="1429"/>
    </location>
</feature>
<protein>
    <recommendedName>
        <fullName evidence="3">Transcription initiation factor TFIID subunit 2</fullName>
    </recommendedName>
    <alternativeName>
        <fullName evidence="8">TBP-associated factor 2</fullName>
    </alternativeName>
</protein>
<evidence type="ECO:0000256" key="7">
    <source>
        <dbReference type="ARBA" id="ARBA00025346"/>
    </source>
</evidence>
<accession>A0AA38S7E4</accession>
<dbReference type="GO" id="GO:0016251">
    <property type="term" value="F:RNA polymerase II general transcription initiation factor activity"/>
    <property type="evidence" value="ECO:0007669"/>
    <property type="project" value="TreeGrafter"/>
</dbReference>
<feature type="compositionally biased region" description="Basic residues" evidence="10">
    <location>
        <begin position="1495"/>
        <end position="1506"/>
    </location>
</feature>
<keyword evidence="14" id="KW-1185">Reference proteome</keyword>
<feature type="compositionally biased region" description="Polar residues" evidence="10">
    <location>
        <begin position="1514"/>
        <end position="1524"/>
    </location>
</feature>
<feature type="region of interest" description="Disordered" evidence="10">
    <location>
        <begin position="1234"/>
        <end position="1524"/>
    </location>
</feature>
<feature type="region of interest" description="Disordered" evidence="10">
    <location>
        <begin position="717"/>
        <end position="752"/>
    </location>
</feature>
<feature type="compositionally biased region" description="Low complexity" evidence="10">
    <location>
        <begin position="1261"/>
        <end position="1277"/>
    </location>
</feature>
<dbReference type="InterPro" id="IPR042097">
    <property type="entry name" value="Aminopeptidase_N-like_N_sf"/>
</dbReference>
<feature type="domain" description="Transcription initiation factor TFIID subunit 2 TPR repeats" evidence="12">
    <location>
        <begin position="813"/>
        <end position="1096"/>
    </location>
</feature>
<organism evidence="13 14">
    <name type="scientific">Pleurostoma richardsiae</name>
    <dbReference type="NCBI Taxonomy" id="41990"/>
    <lineage>
        <taxon>Eukaryota</taxon>
        <taxon>Fungi</taxon>
        <taxon>Dikarya</taxon>
        <taxon>Ascomycota</taxon>
        <taxon>Pezizomycotina</taxon>
        <taxon>Sordariomycetes</taxon>
        <taxon>Sordariomycetidae</taxon>
        <taxon>Calosphaeriales</taxon>
        <taxon>Pleurostomataceae</taxon>
        <taxon>Pleurostoma</taxon>
    </lineage>
</organism>
<comment type="similarity">
    <text evidence="2">Belongs to the TAF2 family.</text>
</comment>
<dbReference type="GO" id="GO:0006367">
    <property type="term" value="P:transcription initiation at RNA polymerase II promoter"/>
    <property type="evidence" value="ECO:0007669"/>
    <property type="project" value="TreeGrafter"/>
</dbReference>
<dbReference type="InterPro" id="IPR057991">
    <property type="entry name" value="TPR_TAF2_C"/>
</dbReference>
<evidence type="ECO:0000256" key="3">
    <source>
        <dbReference type="ARBA" id="ARBA00017363"/>
    </source>
</evidence>
<dbReference type="InterPro" id="IPR037813">
    <property type="entry name" value="TAF2"/>
</dbReference>
<proteinExistence type="inferred from homology"/>
<evidence type="ECO:0000256" key="2">
    <source>
        <dbReference type="ARBA" id="ARBA00010937"/>
    </source>
</evidence>
<dbReference type="CDD" id="cd09839">
    <property type="entry name" value="M1_like_TAF2"/>
    <property type="match status" value="1"/>
</dbReference>
<dbReference type="InterPro" id="IPR027268">
    <property type="entry name" value="Peptidase_M4/M1_CTD_sf"/>
</dbReference>
<feature type="compositionally biased region" description="Acidic residues" evidence="10">
    <location>
        <begin position="740"/>
        <end position="750"/>
    </location>
</feature>
<reference evidence="13" key="1">
    <citation type="submission" date="2022-07" db="EMBL/GenBank/DDBJ databases">
        <title>Fungi with potential for degradation of polypropylene.</title>
        <authorList>
            <person name="Gostincar C."/>
        </authorList>
    </citation>
    <scope>NUCLEOTIDE SEQUENCE</scope>
    <source>
        <strain evidence="13">EXF-13308</strain>
    </source>
</reference>
<dbReference type="PANTHER" id="PTHR15137:SF9">
    <property type="entry name" value="TRANSCRIPTION INITIATION FACTOR TFIID SUBUNIT 2"/>
    <property type="match status" value="1"/>
</dbReference>
<feature type="compositionally biased region" description="Pro residues" evidence="10">
    <location>
        <begin position="1311"/>
        <end position="1325"/>
    </location>
</feature>
<evidence type="ECO:0000256" key="9">
    <source>
        <dbReference type="SAM" id="Coils"/>
    </source>
</evidence>
<evidence type="ECO:0000259" key="11">
    <source>
        <dbReference type="Pfam" id="PF25316"/>
    </source>
</evidence>
<evidence type="ECO:0000256" key="10">
    <source>
        <dbReference type="SAM" id="MobiDB-lite"/>
    </source>
</evidence>
<evidence type="ECO:0000256" key="4">
    <source>
        <dbReference type="ARBA" id="ARBA00023015"/>
    </source>
</evidence>
<dbReference type="Proteomes" id="UP001174694">
    <property type="component" value="Unassembled WGS sequence"/>
</dbReference>
<dbReference type="EMBL" id="JANBVO010000005">
    <property type="protein sequence ID" value="KAJ9152049.1"/>
    <property type="molecule type" value="Genomic_DNA"/>
</dbReference>
<dbReference type="Pfam" id="PF25577">
    <property type="entry name" value="TPR_TAF2_C"/>
    <property type="match status" value="1"/>
</dbReference>
<comment type="caution">
    <text evidence="13">The sequence shown here is derived from an EMBL/GenBank/DDBJ whole genome shotgun (WGS) entry which is preliminary data.</text>
</comment>
<keyword evidence="9" id="KW-0175">Coiled coil</keyword>
<dbReference type="GO" id="GO:0003682">
    <property type="term" value="F:chromatin binding"/>
    <property type="evidence" value="ECO:0007669"/>
    <property type="project" value="TreeGrafter"/>
</dbReference>
<dbReference type="PANTHER" id="PTHR15137">
    <property type="entry name" value="TRANSCRIPTION INITIATION FACTOR TFIID"/>
    <property type="match status" value="1"/>
</dbReference>
<feature type="compositionally biased region" description="Pro residues" evidence="10">
    <location>
        <begin position="1478"/>
        <end position="1487"/>
    </location>
</feature>
<evidence type="ECO:0000256" key="5">
    <source>
        <dbReference type="ARBA" id="ARBA00023163"/>
    </source>
</evidence>
<dbReference type="Gene3D" id="2.60.40.1730">
    <property type="entry name" value="tricorn interacting facor f3 domain"/>
    <property type="match status" value="1"/>
</dbReference>
<name>A0AA38S7E4_9PEZI</name>
<sequence length="1524" mass="170822">MPGTLEAGSTAEADPAATGGSSTEDEVDYEPFVVLDQSVELEINFREKMMQGKTTLKIFLNAVDDVDSIYLDARQAHIDVDNVTVNGKKVKATYNDPYKFMDTPKGYEWDAKQHHLRLDRMRSLMPKKRTELPMIGRESKGCMPADRSLRIWLHPQEAAPKPVSKPKIMIRNPSFAHAGSLAAAENKSVFHITIPFCTKHIRDGVHFVGVEPSDSRYPHVYTRHSFERGAASCIFPCVDDRSKTNWNVALKFPRTVGDALRQPLATQVSSNALANGASKSRELQPINHRELAMTEEDKLLELTAICSGNLIGEHTDPTDETKKIMEFEALSCGAQHVGFAIGPFQDVDLYSTFRSEEDDEALKGSAVKVHGYCLPGREDEVRNTCAALALATDFFALTFGKYPFDSYKLCYVEDMVEDTVPLQSFSLCSSRLLFPEDIIDMEIEVTRKLVHSLASQYFGIYITANERTDSWIVVGIAYYMTDLFMKKLCGNNHYRFQQRLQADRLVDLDLGRPSLHDLGEYLHLGDFEMKFMATKAPLVLFILDRRLLKASNTVGLTRVISAILRDASTAIDNVDATPFVVSSEKFRKMCEKKGRLRLEDFWSQWVMGAGCPRLVVTQKFNKKRLCVEMLVRQEQAEYAQKPRPLDKDDFWRDLKEDRNGVYAGEVQLVFTGPMTFRVHEADGTPYEHLLEVKLDAAATKGSRLEIGYNTKYKRLKKSRQKKKEKEQAKALAANAKGDGEKEEDDDDDDDSHVNVFGDVLVTPEEMADWKLVDWDLELQKRMDEESYEWIRVDTDFEWICQMTTNLQIYMTVSQLQQDRDIAAQVEAMLTIARNRPSNIQTTVLLRTLYDRRYYHGIRSMAAEALSNHAHVKNGFRGMWHLMRVFQLFYCYPESSTPRPNDFSNKAEYMVRSVIPSALARIRGGGEQCPMEARRFILEQLIFNDNENNPYSDHFYVAKLLEALASSLVRTRDYPGFMEEDVEMTSEKEEFLAQALEQIERYQRMDEWASSYQNIWTVTALECKQKLMKSGVIPVNALDFVQYLTDETLDLVQIKAFECLIELELMLKPVIMRLLITTMSTHSSPFVRDRLFKAFCRGLAAIAIGEHREDNDKRAVAGEEDDSGLIIEQDEAVIQQKKADIERKEDISRALDALREALKDNQDLQRELWKAIDSPIIGLAEKRNLLELCATMFDTENSLLLTLEYPKRWTIERGTRIPGKQCAVIFKAVPRTSMKRKRPLEPEVAPPPAESKPPEPKKIKIQRPPSFSVTAPPATASAAPPPPPPQRQPSISVAAPPPLVRGDSISVLPVQKLPPAPVPKESPPPAAEVQVNGSVPNGAPQRPKLPKKRKSDEADEGSRTRKMFRATYNPRKLSADQRKQWASASRSRPTPPGASTIVATPVKVASPLSGLSTSDGASITASASSSQPTPGSAKPARKPLPSARHPSAPNGATSSSSPSATAPKPRPQQPSPQASRPAEAPPAAPPATPATAPKPHIIKIHKIKIKRPGAPPTPSGDQSSPPTFP</sequence>
<feature type="compositionally biased region" description="Basic and acidic residues" evidence="10">
    <location>
        <begin position="1349"/>
        <end position="1358"/>
    </location>
</feature>
<evidence type="ECO:0000256" key="8">
    <source>
        <dbReference type="ARBA" id="ARBA00076306"/>
    </source>
</evidence>
<evidence type="ECO:0000259" key="12">
    <source>
        <dbReference type="Pfam" id="PF25577"/>
    </source>
</evidence>
<keyword evidence="4" id="KW-0805">Transcription regulation</keyword>
<dbReference type="SUPFAM" id="SSF63737">
    <property type="entry name" value="Leukotriene A4 hydrolase N-terminal domain"/>
    <property type="match status" value="1"/>
</dbReference>
<evidence type="ECO:0000313" key="13">
    <source>
        <dbReference type="EMBL" id="KAJ9152049.1"/>
    </source>
</evidence>
<dbReference type="FunFam" id="1.10.390.10:FF:000011">
    <property type="entry name" value="Transcription initiation factor TFIID subunit"/>
    <property type="match status" value="1"/>
</dbReference>
<feature type="region of interest" description="Disordered" evidence="10">
    <location>
        <begin position="1"/>
        <end position="25"/>
    </location>
</feature>
<comment type="subcellular location">
    <subcellularLocation>
        <location evidence="1">Nucleus</location>
    </subcellularLocation>
</comment>
<dbReference type="InterPro" id="IPR057345">
    <property type="entry name" value="Ig-like_TAF2"/>
</dbReference>
<keyword evidence="6" id="KW-0539">Nucleus</keyword>
<feature type="domain" description="Transcription initiation factor TFIID subunit 2 Ig-like" evidence="11">
    <location>
        <begin position="609"/>
        <end position="805"/>
    </location>
</feature>
<comment type="function">
    <text evidence="7">Functions as a component of the DNA-binding general transcription factor complex TFIID. Binding of TFIID to a promoter (with or without TATA element) is the initial step in pre-initiation complex (PIC) formation. TFIID plays a key role in the regulation of gene expression by RNA polymerase II through different activities such as transcription activator interaction, core promoter recognition and selectivity, TFIIA and TFIIB interaction, chromatin modification (histone acetylation by TAF1), facilitation of DNA opening and initiation of transcription.</text>
</comment>
<keyword evidence="5" id="KW-0804">Transcription</keyword>
<feature type="compositionally biased region" description="Low complexity" evidence="10">
    <location>
        <begin position="1445"/>
        <end position="1462"/>
    </location>
</feature>
<dbReference type="GO" id="GO:0005669">
    <property type="term" value="C:transcription factor TFIID complex"/>
    <property type="evidence" value="ECO:0007669"/>
    <property type="project" value="InterPro"/>
</dbReference>
<dbReference type="Gene3D" id="1.10.390.10">
    <property type="entry name" value="Neutral Protease Domain 2"/>
    <property type="match status" value="1"/>
</dbReference>